<keyword evidence="5 6" id="KW-0472">Membrane</keyword>
<evidence type="ECO:0000256" key="4">
    <source>
        <dbReference type="ARBA" id="ARBA00022989"/>
    </source>
</evidence>
<dbReference type="Proteomes" id="UP001524502">
    <property type="component" value="Unassembled WGS sequence"/>
</dbReference>
<sequence>MAKKSFVQGAAVLAVAGLMVKVLGAIFRIPLGNMIGAVGMANYNPAYYVYNFFLILATAGIPVAISRMVSERVSFGQFGEAHRVFKVSRLLMLAIGAGSFVVVFFGADFFARAVNVPGASLAMRAISPALLFVPIMASYRGYFQGMQDMKPTAISQVIEQVFRVAVGLSLAYFFFHSAKELGAASRFQPEETGAAGATLGAAAGAIGGLLVMLIVYSLSKGKLKRRISTQRKMRRREPSSSILKKVAIIAVPITIGAAIMPIVNLVDVTIVVTRLQDSGWDATTAKGMYGQLSAFAGSLINFPQVLTQAVAMSLVPLVAAAFKQKDTRYLQENVATGLRMAVILGLPCALGLFALAEPILVLLYPTQQASAISAAPCLMVMSIGVVFLSTVQTLTGVLQGVGKQMIPVRNLAIGVVVKIIITWTLTGIPSINILGAAAGTVTAYLIASVLNIMAVRKYTGTRFDFMTTAVKPFISSAVMALCAWGSYKILFVVLSGSRLSTVIAILFAVVVYVVMIFVTKTITKEEVARMPKGDKLVRVLDKFIK</sequence>
<feature type="transmembrane region" description="Helical" evidence="6">
    <location>
        <begin position="195"/>
        <end position="218"/>
    </location>
</feature>
<feature type="transmembrane region" description="Helical" evidence="6">
    <location>
        <begin position="342"/>
        <end position="364"/>
    </location>
</feature>
<evidence type="ECO:0000256" key="3">
    <source>
        <dbReference type="ARBA" id="ARBA00022692"/>
    </source>
</evidence>
<dbReference type="InterPro" id="IPR024923">
    <property type="entry name" value="PG_synth_SpoVB"/>
</dbReference>
<feature type="transmembrane region" description="Helical" evidence="6">
    <location>
        <begin position="499"/>
        <end position="519"/>
    </location>
</feature>
<feature type="transmembrane region" description="Helical" evidence="6">
    <location>
        <begin position="370"/>
        <end position="394"/>
    </location>
</feature>
<feature type="transmembrane region" description="Helical" evidence="6">
    <location>
        <begin position="473"/>
        <end position="493"/>
    </location>
</feature>
<reference evidence="7 8" key="1">
    <citation type="submission" date="2022-06" db="EMBL/GenBank/DDBJ databases">
        <title>Isolation of gut microbiota from human fecal samples.</title>
        <authorList>
            <person name="Pamer E.G."/>
            <person name="Barat B."/>
            <person name="Waligurski E."/>
            <person name="Medina S."/>
            <person name="Paddock L."/>
            <person name="Mostad J."/>
        </authorList>
    </citation>
    <scope>NUCLEOTIDE SEQUENCE [LARGE SCALE GENOMIC DNA]</scope>
    <source>
        <strain evidence="7 8">SL.3.17</strain>
    </source>
</reference>
<dbReference type="PANTHER" id="PTHR30250">
    <property type="entry name" value="PST FAMILY PREDICTED COLANIC ACID TRANSPORTER"/>
    <property type="match status" value="1"/>
</dbReference>
<evidence type="ECO:0000256" key="2">
    <source>
        <dbReference type="ARBA" id="ARBA00022475"/>
    </source>
</evidence>
<feature type="transmembrane region" description="Helical" evidence="6">
    <location>
        <begin position="154"/>
        <end position="175"/>
    </location>
</feature>
<protein>
    <submittedName>
        <fullName evidence="7">Polysaccharide biosynthesis protein</fullName>
    </submittedName>
</protein>
<comment type="subcellular location">
    <subcellularLocation>
        <location evidence="1">Cell membrane</location>
        <topology evidence="1">Multi-pass membrane protein</topology>
    </subcellularLocation>
</comment>
<evidence type="ECO:0000256" key="6">
    <source>
        <dbReference type="SAM" id="Phobius"/>
    </source>
</evidence>
<feature type="transmembrane region" description="Helical" evidence="6">
    <location>
        <begin position="242"/>
        <end position="263"/>
    </location>
</feature>
<feature type="transmembrane region" description="Helical" evidence="6">
    <location>
        <begin position="305"/>
        <end position="322"/>
    </location>
</feature>
<dbReference type="Pfam" id="PF01943">
    <property type="entry name" value="Polysacc_synt"/>
    <property type="match status" value="1"/>
</dbReference>
<feature type="transmembrane region" description="Helical" evidence="6">
    <location>
        <begin position="431"/>
        <end position="452"/>
    </location>
</feature>
<feature type="transmembrane region" description="Helical" evidence="6">
    <location>
        <begin position="90"/>
        <end position="110"/>
    </location>
</feature>
<comment type="caution">
    <text evidence="7">The sequence shown here is derived from an EMBL/GenBank/DDBJ whole genome shotgun (WGS) entry which is preliminary data.</text>
</comment>
<keyword evidence="3 6" id="KW-0812">Transmembrane</keyword>
<dbReference type="InterPro" id="IPR002797">
    <property type="entry name" value="Polysacc_synth"/>
</dbReference>
<dbReference type="CDD" id="cd13124">
    <property type="entry name" value="MATE_SpoVB_like"/>
    <property type="match status" value="1"/>
</dbReference>
<evidence type="ECO:0000313" key="7">
    <source>
        <dbReference type="EMBL" id="MCQ4638465.1"/>
    </source>
</evidence>
<dbReference type="RefSeq" id="WP_256133667.1">
    <property type="nucleotide sequence ID" value="NZ_JANFXK010000030.1"/>
</dbReference>
<dbReference type="EMBL" id="JANFXK010000030">
    <property type="protein sequence ID" value="MCQ4638465.1"/>
    <property type="molecule type" value="Genomic_DNA"/>
</dbReference>
<feature type="transmembrane region" description="Helical" evidence="6">
    <location>
        <begin position="122"/>
        <end position="142"/>
    </location>
</feature>
<keyword evidence="2" id="KW-1003">Cell membrane</keyword>
<evidence type="ECO:0000313" key="8">
    <source>
        <dbReference type="Proteomes" id="UP001524502"/>
    </source>
</evidence>
<gene>
    <name evidence="7" type="ORF">NE619_17175</name>
</gene>
<name>A0ABT1RTD2_9FIRM</name>
<dbReference type="PANTHER" id="PTHR30250:SF21">
    <property type="entry name" value="LIPID II FLIPPASE MURJ"/>
    <property type="match status" value="1"/>
</dbReference>
<proteinExistence type="predicted"/>
<dbReference type="PIRSF" id="PIRSF038958">
    <property type="entry name" value="PG_synth_SpoVB"/>
    <property type="match status" value="1"/>
</dbReference>
<evidence type="ECO:0000256" key="1">
    <source>
        <dbReference type="ARBA" id="ARBA00004651"/>
    </source>
</evidence>
<keyword evidence="4 6" id="KW-1133">Transmembrane helix</keyword>
<evidence type="ECO:0000256" key="5">
    <source>
        <dbReference type="ARBA" id="ARBA00023136"/>
    </source>
</evidence>
<feature type="transmembrane region" description="Helical" evidence="6">
    <location>
        <begin position="406"/>
        <end position="425"/>
    </location>
</feature>
<feature type="transmembrane region" description="Helical" evidence="6">
    <location>
        <begin position="48"/>
        <end position="69"/>
    </location>
</feature>
<accession>A0ABT1RTD2</accession>
<keyword evidence="8" id="KW-1185">Reference proteome</keyword>
<dbReference type="InterPro" id="IPR050833">
    <property type="entry name" value="Poly_Biosynth_Transport"/>
</dbReference>
<organism evidence="7 8">
    <name type="scientific">Anaerovorax odorimutans</name>
    <dbReference type="NCBI Taxonomy" id="109327"/>
    <lineage>
        <taxon>Bacteria</taxon>
        <taxon>Bacillati</taxon>
        <taxon>Bacillota</taxon>
        <taxon>Clostridia</taxon>
        <taxon>Peptostreptococcales</taxon>
        <taxon>Anaerovoracaceae</taxon>
        <taxon>Anaerovorax</taxon>
    </lineage>
</organism>